<evidence type="ECO:0000313" key="1">
    <source>
        <dbReference type="EMBL" id="KAF7829786.1"/>
    </source>
</evidence>
<evidence type="ECO:0000313" key="2">
    <source>
        <dbReference type="Proteomes" id="UP000634136"/>
    </source>
</evidence>
<dbReference type="Proteomes" id="UP000634136">
    <property type="component" value="Unassembled WGS sequence"/>
</dbReference>
<keyword evidence="2" id="KW-1185">Reference proteome</keyword>
<organism evidence="1 2">
    <name type="scientific">Senna tora</name>
    <dbReference type="NCBI Taxonomy" id="362788"/>
    <lineage>
        <taxon>Eukaryota</taxon>
        <taxon>Viridiplantae</taxon>
        <taxon>Streptophyta</taxon>
        <taxon>Embryophyta</taxon>
        <taxon>Tracheophyta</taxon>
        <taxon>Spermatophyta</taxon>
        <taxon>Magnoliopsida</taxon>
        <taxon>eudicotyledons</taxon>
        <taxon>Gunneridae</taxon>
        <taxon>Pentapetalae</taxon>
        <taxon>rosids</taxon>
        <taxon>fabids</taxon>
        <taxon>Fabales</taxon>
        <taxon>Fabaceae</taxon>
        <taxon>Caesalpinioideae</taxon>
        <taxon>Cassia clade</taxon>
        <taxon>Senna</taxon>
    </lineage>
</organism>
<proteinExistence type="predicted"/>
<dbReference type="AlphaFoldDB" id="A0A834U084"/>
<sequence length="54" mass="6299">MLRYEDHNILLQIFQDSVRATMEAKTKRGIIVIFRALYFVPLPLAPQDRAVRAL</sequence>
<dbReference type="EMBL" id="JAAIUW010000005">
    <property type="protein sequence ID" value="KAF7829786.1"/>
    <property type="molecule type" value="Genomic_DNA"/>
</dbReference>
<accession>A0A834U084</accession>
<protein>
    <submittedName>
        <fullName evidence="1">Uncharacterized protein</fullName>
    </submittedName>
</protein>
<gene>
    <name evidence="1" type="ORF">G2W53_012119</name>
</gene>
<name>A0A834U084_9FABA</name>
<reference evidence="1" key="1">
    <citation type="submission" date="2020-09" db="EMBL/GenBank/DDBJ databases">
        <title>Genome-Enabled Discovery of Anthraquinone Biosynthesis in Senna tora.</title>
        <authorList>
            <person name="Kang S.-H."/>
            <person name="Pandey R.P."/>
            <person name="Lee C.-M."/>
            <person name="Sim J.-S."/>
            <person name="Jeong J.-T."/>
            <person name="Choi B.-S."/>
            <person name="Jung M."/>
            <person name="Ginzburg D."/>
            <person name="Zhao K."/>
            <person name="Won S.Y."/>
            <person name="Oh T.-J."/>
            <person name="Yu Y."/>
            <person name="Kim N.-H."/>
            <person name="Lee O.R."/>
            <person name="Lee T.-H."/>
            <person name="Bashyal P."/>
            <person name="Kim T.-S."/>
            <person name="Lee W.-H."/>
            <person name="Kawkins C."/>
            <person name="Kim C.-K."/>
            <person name="Kim J.S."/>
            <person name="Ahn B.O."/>
            <person name="Rhee S.Y."/>
            <person name="Sohng J.K."/>
        </authorList>
    </citation>
    <scope>NUCLEOTIDE SEQUENCE</scope>
    <source>
        <tissue evidence="1">Leaf</tissue>
    </source>
</reference>
<comment type="caution">
    <text evidence="1">The sequence shown here is derived from an EMBL/GenBank/DDBJ whole genome shotgun (WGS) entry which is preliminary data.</text>
</comment>